<dbReference type="InterPro" id="IPR021858">
    <property type="entry name" value="Fun_TF"/>
</dbReference>
<dbReference type="KEGG" id="val:VDBG_06386"/>
<keyword evidence="1" id="KW-0539">Nucleus</keyword>
<dbReference type="eggNOG" id="ENOG502SJIS">
    <property type="taxonomic scope" value="Eukaryota"/>
</dbReference>
<reference evidence="5" key="1">
    <citation type="journal article" date="2011" name="PLoS Pathog.">
        <title>Comparative genomics yields insights into niche adaptation of plant vascular wilt pathogens.</title>
        <authorList>
            <person name="Klosterman S.J."/>
            <person name="Subbarao K.V."/>
            <person name="Kang S."/>
            <person name="Veronese P."/>
            <person name="Gold S.E."/>
            <person name="Thomma B.P.H.J."/>
            <person name="Chen Z."/>
            <person name="Henrissat B."/>
            <person name="Lee Y.-H."/>
            <person name="Park J."/>
            <person name="Garcia-Pedrajas M.D."/>
            <person name="Barbara D.J."/>
            <person name="Anchieta A."/>
            <person name="de Jonge R."/>
            <person name="Santhanam P."/>
            <person name="Maruthachalam K."/>
            <person name="Atallah Z."/>
            <person name="Amyotte S.G."/>
            <person name="Paz Z."/>
            <person name="Inderbitzin P."/>
            <person name="Hayes R.J."/>
            <person name="Heiman D.I."/>
            <person name="Young S."/>
            <person name="Zeng Q."/>
            <person name="Engels R."/>
            <person name="Galagan J."/>
            <person name="Cuomo C.A."/>
            <person name="Dobinson K.F."/>
            <person name="Ma L.-J."/>
        </authorList>
    </citation>
    <scope>NUCLEOTIDE SEQUENCE [LARGE SCALE GENOMIC DNA]</scope>
    <source>
        <strain evidence="5">VaMs.102 / ATCC MYA-4576 / FGSC 10136</strain>
    </source>
</reference>
<dbReference type="Pfam" id="PF11951">
    <property type="entry name" value="Fungal_trans_2"/>
    <property type="match status" value="1"/>
</dbReference>
<dbReference type="RefSeq" id="XP_003003943.1">
    <property type="nucleotide sequence ID" value="XM_003003897.1"/>
</dbReference>
<dbReference type="GO" id="GO:0000981">
    <property type="term" value="F:DNA-binding transcription factor activity, RNA polymerase II-specific"/>
    <property type="evidence" value="ECO:0007669"/>
    <property type="project" value="InterPro"/>
</dbReference>
<dbReference type="HOGENOM" id="CLU_025204_0_0_1"/>
<sequence length="534" mass="59399">MPNTGKPSRDCHLCRRRRVKCDLGRPSCQRCIKYGTECPGYRNEQDVVFRNETSHTIRRAKKSAVQNSSSESPEADGPISSAVMILHDNSSSASTPTASSTTPFAQSPSAMSSAAFALTPTLHARELREPWRTHSIPLLINCYAPVAFFSAIFEKLTSPNEPLIMATHLWARAYLGSCFYAPQDRRETALHLGNTLRSVALAIQDRDKGTSDGTILAVWILGMYELQIGGISGQSSRKSAWHVHLEGLLSLLRARGKAQFYTPFGRYIFWCVFMTLQTGCLMANEACPPESDEWVGLLEDTRDPDEGWSLLVCRYICKACSLISTIFPMVCEGLFDGARRHYHSLLEQVSALEQECFRWMAQAAPEELAPSSHTHFFWNIWRSARLKLHNLFFMLANLVLHTPANRISQTAEVFDSFMLEATKDRCLAIVATAAQETIDSIPVSLGGRSPEFTTATYASWFEGMSQISPLSHVYTTRTVPKHLRNTARLALLAIGKERGILQAFKTRPGAVQYAAEATVGISLDDTMENVTEVS</sequence>
<gene>
    <name evidence="4" type="ORF">VDBG_06386</name>
</gene>
<dbReference type="Pfam" id="PF00172">
    <property type="entry name" value="Zn_clus"/>
    <property type="match status" value="1"/>
</dbReference>
<evidence type="ECO:0000256" key="1">
    <source>
        <dbReference type="ARBA" id="ARBA00023242"/>
    </source>
</evidence>
<dbReference type="PROSITE" id="PS50048">
    <property type="entry name" value="ZN2_CY6_FUNGAL_2"/>
    <property type="match status" value="1"/>
</dbReference>
<dbReference type="InterPro" id="IPR053175">
    <property type="entry name" value="DHMBA_Reg_Transcription_Factor"/>
</dbReference>
<feature type="domain" description="Zn(2)-C6 fungal-type" evidence="3">
    <location>
        <begin position="10"/>
        <end position="38"/>
    </location>
</feature>
<keyword evidence="5" id="KW-1185">Reference proteome</keyword>
<dbReference type="OrthoDB" id="4491390at2759"/>
<proteinExistence type="predicted"/>
<dbReference type="InterPro" id="IPR036864">
    <property type="entry name" value="Zn2-C6_fun-type_DNA-bd_sf"/>
</dbReference>
<dbReference type="GeneID" id="9535537"/>
<dbReference type="SUPFAM" id="SSF57701">
    <property type="entry name" value="Zn2/Cys6 DNA-binding domain"/>
    <property type="match status" value="1"/>
</dbReference>
<dbReference type="Gene3D" id="4.10.240.10">
    <property type="entry name" value="Zn(2)-C6 fungal-type DNA-binding domain"/>
    <property type="match status" value="1"/>
</dbReference>
<evidence type="ECO:0000313" key="4">
    <source>
        <dbReference type="EMBL" id="EEY20276.1"/>
    </source>
</evidence>
<dbReference type="AlphaFoldDB" id="C9SNB1"/>
<evidence type="ECO:0000259" key="3">
    <source>
        <dbReference type="PROSITE" id="PS50048"/>
    </source>
</evidence>
<evidence type="ECO:0000256" key="2">
    <source>
        <dbReference type="SAM" id="MobiDB-lite"/>
    </source>
</evidence>
<name>C9SNB1_VERA1</name>
<dbReference type="SMART" id="SM00066">
    <property type="entry name" value="GAL4"/>
    <property type="match status" value="1"/>
</dbReference>
<dbReference type="CDD" id="cd00067">
    <property type="entry name" value="GAL4"/>
    <property type="match status" value="1"/>
</dbReference>
<dbReference type="Proteomes" id="UP000008698">
    <property type="component" value="Unassembled WGS sequence"/>
</dbReference>
<dbReference type="OMA" id="YHYIDEV"/>
<dbReference type="PANTHER" id="PTHR38791">
    <property type="entry name" value="ZN(II)2CYS6 TRANSCRIPTION FACTOR (EUROFUNG)-RELATED-RELATED"/>
    <property type="match status" value="1"/>
</dbReference>
<organism evidence="5">
    <name type="scientific">Verticillium alfalfae (strain VaMs.102 / ATCC MYA-4576 / FGSC 10136)</name>
    <name type="common">Verticillium wilt of alfalfa</name>
    <name type="synonym">Verticillium albo-atrum</name>
    <dbReference type="NCBI Taxonomy" id="526221"/>
    <lineage>
        <taxon>Eukaryota</taxon>
        <taxon>Fungi</taxon>
        <taxon>Dikarya</taxon>
        <taxon>Ascomycota</taxon>
        <taxon>Pezizomycotina</taxon>
        <taxon>Sordariomycetes</taxon>
        <taxon>Hypocreomycetidae</taxon>
        <taxon>Glomerellales</taxon>
        <taxon>Plectosphaerellaceae</taxon>
        <taxon>Verticillium</taxon>
    </lineage>
</organism>
<feature type="region of interest" description="Disordered" evidence="2">
    <location>
        <begin position="58"/>
        <end position="78"/>
    </location>
</feature>
<dbReference type="EMBL" id="DS985220">
    <property type="protein sequence ID" value="EEY20276.1"/>
    <property type="molecule type" value="Genomic_DNA"/>
</dbReference>
<dbReference type="GO" id="GO:0008270">
    <property type="term" value="F:zinc ion binding"/>
    <property type="evidence" value="ECO:0007669"/>
    <property type="project" value="InterPro"/>
</dbReference>
<accession>C9SNB1</accession>
<dbReference type="InterPro" id="IPR001138">
    <property type="entry name" value="Zn2Cys6_DnaBD"/>
</dbReference>
<evidence type="ECO:0000313" key="5">
    <source>
        <dbReference type="Proteomes" id="UP000008698"/>
    </source>
</evidence>
<protein>
    <recommendedName>
        <fullName evidence="3">Zn(2)-C6 fungal-type domain-containing protein</fullName>
    </recommendedName>
</protein>